<dbReference type="PANTHER" id="PTHR42793:SF1">
    <property type="entry name" value="PEPTIDYL-LYSINE N-ACETYLTRANSFERASE PATZ"/>
    <property type="match status" value="1"/>
</dbReference>
<dbReference type="GO" id="GO:0005524">
    <property type="term" value="F:ATP binding"/>
    <property type="evidence" value="ECO:0007669"/>
    <property type="project" value="UniProtKB-UniRule"/>
</dbReference>
<dbReference type="InterPro" id="IPR043938">
    <property type="entry name" value="Ligase_CoA_dom"/>
</dbReference>
<dbReference type="Pfam" id="PF13380">
    <property type="entry name" value="CoA_binding_2"/>
    <property type="match status" value="1"/>
</dbReference>
<protein>
    <submittedName>
        <fullName evidence="4">Acetyl-CoA synthetase</fullName>
    </submittedName>
</protein>
<dbReference type="Pfam" id="PF13607">
    <property type="entry name" value="Succ_CoA_lig"/>
    <property type="match status" value="1"/>
</dbReference>
<comment type="similarity">
    <text evidence="1">In the N-terminal section; belongs to the acetate CoA ligase alpha subunit family.</text>
</comment>
<dbReference type="Pfam" id="PF13549">
    <property type="entry name" value="ATP-grasp_5"/>
    <property type="match status" value="1"/>
</dbReference>
<dbReference type="InterPro" id="IPR016102">
    <property type="entry name" value="Succinyl-CoA_synth-like"/>
</dbReference>
<dbReference type="SUPFAM" id="SSF52210">
    <property type="entry name" value="Succinyl-CoA synthetase domains"/>
    <property type="match status" value="2"/>
</dbReference>
<dbReference type="Gene3D" id="3.30.1490.20">
    <property type="entry name" value="ATP-grasp fold, A domain"/>
    <property type="match status" value="1"/>
</dbReference>
<dbReference type="SUPFAM" id="SSF56059">
    <property type="entry name" value="Glutathione synthetase ATP-binding domain-like"/>
    <property type="match status" value="1"/>
</dbReference>
<gene>
    <name evidence="4" type="ORF">KDA_32010</name>
</gene>
<dbReference type="Gene3D" id="3.30.470.20">
    <property type="entry name" value="ATP-grasp fold, B domain"/>
    <property type="match status" value="1"/>
</dbReference>
<dbReference type="GO" id="GO:0043758">
    <property type="term" value="F:acetate-CoA ligase (ADP-forming) activity"/>
    <property type="evidence" value="ECO:0007669"/>
    <property type="project" value="InterPro"/>
</dbReference>
<evidence type="ECO:0000259" key="3">
    <source>
        <dbReference type="PROSITE" id="PS50975"/>
    </source>
</evidence>
<dbReference type="SUPFAM" id="SSF51735">
    <property type="entry name" value="NAD(P)-binding Rossmann-fold domains"/>
    <property type="match status" value="1"/>
</dbReference>
<keyword evidence="2" id="KW-0547">Nucleotide-binding</keyword>
<feature type="domain" description="ATP-grasp" evidence="3">
    <location>
        <begin position="500"/>
        <end position="536"/>
    </location>
</feature>
<dbReference type="InterPro" id="IPR003781">
    <property type="entry name" value="CoA-bd"/>
</dbReference>
<evidence type="ECO:0000256" key="1">
    <source>
        <dbReference type="ARBA" id="ARBA00060888"/>
    </source>
</evidence>
<dbReference type="InterPro" id="IPR036291">
    <property type="entry name" value="NAD(P)-bd_dom_sf"/>
</dbReference>
<dbReference type="FunFam" id="3.30.1490.20:FF:000020">
    <property type="entry name" value="Protein lysine acetyltransferase"/>
    <property type="match status" value="1"/>
</dbReference>
<dbReference type="Pfam" id="PF19045">
    <property type="entry name" value="Ligase_CoA_2"/>
    <property type="match status" value="1"/>
</dbReference>
<keyword evidence="2" id="KW-0067">ATP-binding</keyword>
<dbReference type="AlphaFoldDB" id="A0A402B8R9"/>
<dbReference type="RefSeq" id="WP_126628015.1">
    <property type="nucleotide sequence ID" value="NZ_BIFT01000001.1"/>
</dbReference>
<dbReference type="InterPro" id="IPR013815">
    <property type="entry name" value="ATP_grasp_subdomain_1"/>
</dbReference>
<sequence>MAALAGEQLQRLFRPHSIALIGATDNSRWSIYTFDNLNTFGFPGPIYLVNPNRELIHGQRAYKSLRELPEVVDLAFVMVSTRHVLAIVQEAATLGTTHFVLLTSGFSEVGPEGARLEQELLSFAQAHKLTILGPNGNGFINVTDQITPYGLPIAPPLKAGPVGIVLQSGALASAVLAFAQGHAIGLSLLVALGNESMISVTDVVDYLLDDEATRSIALFLECIRHPAELRRVADKARRLGKAIVVLKIGRSEASSRSALAHTGALVGDNEINEAAFRQLGIMRVSSLEDLLTTAGLAGYSPPLAGRRMAVVTPSGGACDIISDLAQEVGLELPDFAPQTVARLKAILPPFSTSHNPLDVTGYVVVDPTLQQRALEVVATDPNSDFVLYLATVEGSREPTAETLAVLLPQYETLKAIIAAAPRPVLVTTNTCLNLPTGIHIVIERTGQHFMAGLEHGVRALGKFAWWSEQLDKIAMPLSAEPRPLHVEQPVKGSCSEVQARLILQQAGIPLVPGQLAHSADEAVRAAHEFGLPVALKVQSAALPHKSDVGGVSLNVASEQEIRQEFAAIMRRVQEYQPDAAIEGILVSPMRPAGIELLVSIVQDHLWGPILTLGLGGLWTEVFNDTVVQLLPVAREHIPDLLSTLRSAVLLRGARGQPGVDMQALSEVIYRISNLALALGPQLRVLEINPLLITATRIEVLDVLLTWQE</sequence>
<dbReference type="Gene3D" id="3.40.50.720">
    <property type="entry name" value="NAD(P)-binding Rossmann-like Domain"/>
    <property type="match status" value="1"/>
</dbReference>
<comment type="caution">
    <text evidence="4">The sequence shown here is derived from an EMBL/GenBank/DDBJ whole genome shotgun (WGS) entry which is preliminary data.</text>
</comment>
<dbReference type="EMBL" id="BIFT01000001">
    <property type="protein sequence ID" value="GCE27717.1"/>
    <property type="molecule type" value="Genomic_DNA"/>
</dbReference>
<dbReference type="InterPro" id="IPR032875">
    <property type="entry name" value="Succ_CoA_lig_flav_dom"/>
</dbReference>
<keyword evidence="5" id="KW-1185">Reference proteome</keyword>
<evidence type="ECO:0000256" key="2">
    <source>
        <dbReference type="PROSITE-ProRule" id="PRU00409"/>
    </source>
</evidence>
<dbReference type="Proteomes" id="UP000287171">
    <property type="component" value="Unassembled WGS sequence"/>
</dbReference>
<reference evidence="5" key="1">
    <citation type="submission" date="2018-12" db="EMBL/GenBank/DDBJ databases">
        <title>Tengunoibacter tsumagoiensis gen. nov., sp. nov., Dictyobacter kobayashii sp. nov., D. alpinus sp. nov., and D. joshuensis sp. nov. and description of Dictyobacteraceae fam. nov. within the order Ktedonobacterales isolated from Tengu-no-mugimeshi.</title>
        <authorList>
            <person name="Wang C.M."/>
            <person name="Zheng Y."/>
            <person name="Sakai Y."/>
            <person name="Toyoda A."/>
            <person name="Minakuchi Y."/>
            <person name="Abe K."/>
            <person name="Yokota A."/>
            <person name="Yabe S."/>
        </authorList>
    </citation>
    <scope>NUCLEOTIDE SEQUENCE [LARGE SCALE GENOMIC DNA]</scope>
    <source>
        <strain evidence="5">Uno16</strain>
    </source>
</reference>
<organism evidence="4 5">
    <name type="scientific">Dictyobacter alpinus</name>
    <dbReference type="NCBI Taxonomy" id="2014873"/>
    <lineage>
        <taxon>Bacteria</taxon>
        <taxon>Bacillati</taxon>
        <taxon>Chloroflexota</taxon>
        <taxon>Ktedonobacteria</taxon>
        <taxon>Ktedonobacterales</taxon>
        <taxon>Dictyobacteraceae</taxon>
        <taxon>Dictyobacter</taxon>
    </lineage>
</organism>
<dbReference type="InterPro" id="IPR011761">
    <property type="entry name" value="ATP-grasp"/>
</dbReference>
<dbReference type="GO" id="GO:0046872">
    <property type="term" value="F:metal ion binding"/>
    <property type="evidence" value="ECO:0007669"/>
    <property type="project" value="InterPro"/>
</dbReference>
<dbReference type="Gene3D" id="3.40.50.261">
    <property type="entry name" value="Succinyl-CoA synthetase domains"/>
    <property type="match status" value="2"/>
</dbReference>
<proteinExistence type="inferred from homology"/>
<evidence type="ECO:0000313" key="5">
    <source>
        <dbReference type="Proteomes" id="UP000287171"/>
    </source>
</evidence>
<dbReference type="SMART" id="SM00881">
    <property type="entry name" value="CoA_binding"/>
    <property type="match status" value="1"/>
</dbReference>
<dbReference type="PANTHER" id="PTHR42793">
    <property type="entry name" value="COA BINDING DOMAIN CONTAINING PROTEIN"/>
    <property type="match status" value="1"/>
</dbReference>
<accession>A0A402B8R9</accession>
<name>A0A402B8R9_9CHLR</name>
<evidence type="ECO:0000313" key="4">
    <source>
        <dbReference type="EMBL" id="GCE27717.1"/>
    </source>
</evidence>
<dbReference type="PROSITE" id="PS50975">
    <property type="entry name" value="ATP_GRASP"/>
    <property type="match status" value="1"/>
</dbReference>
<dbReference type="OrthoDB" id="9807426at2"/>